<comment type="caution">
    <text evidence="1">The sequence shown here is derived from an EMBL/GenBank/DDBJ whole genome shotgun (WGS) entry which is preliminary data.</text>
</comment>
<name>A0A4S4LR02_9AGAM</name>
<gene>
    <name evidence="1" type="ORF">EW146_g5595</name>
</gene>
<dbReference type="EMBL" id="SGPL01000250">
    <property type="protein sequence ID" value="THH14782.1"/>
    <property type="molecule type" value="Genomic_DNA"/>
</dbReference>
<keyword evidence="2" id="KW-1185">Reference proteome</keyword>
<sequence length="109" mass="11933">MRLNITGSTIAAVFATTIIPKFQENRVGIPSGSSHGTHSLIANGLLSQAASLQARLCLPAGGELEGMPRWTSAEHHLSILPSETRRWDSFDEDYLTMHDKRSNPSRFDG</sequence>
<proteinExistence type="predicted"/>
<accession>A0A4S4LR02</accession>
<organism evidence="1 2">
    <name type="scientific">Bondarzewia mesenterica</name>
    <dbReference type="NCBI Taxonomy" id="1095465"/>
    <lineage>
        <taxon>Eukaryota</taxon>
        <taxon>Fungi</taxon>
        <taxon>Dikarya</taxon>
        <taxon>Basidiomycota</taxon>
        <taxon>Agaricomycotina</taxon>
        <taxon>Agaricomycetes</taxon>
        <taxon>Russulales</taxon>
        <taxon>Bondarzewiaceae</taxon>
        <taxon>Bondarzewia</taxon>
    </lineage>
</organism>
<evidence type="ECO:0000313" key="2">
    <source>
        <dbReference type="Proteomes" id="UP000310158"/>
    </source>
</evidence>
<evidence type="ECO:0000313" key="1">
    <source>
        <dbReference type="EMBL" id="THH14782.1"/>
    </source>
</evidence>
<dbReference type="Proteomes" id="UP000310158">
    <property type="component" value="Unassembled WGS sequence"/>
</dbReference>
<dbReference type="AlphaFoldDB" id="A0A4S4LR02"/>
<protein>
    <submittedName>
        <fullName evidence="1">Uncharacterized protein</fullName>
    </submittedName>
</protein>
<reference evidence="1 2" key="1">
    <citation type="submission" date="2019-02" db="EMBL/GenBank/DDBJ databases">
        <title>Genome sequencing of the rare red list fungi Bondarzewia mesenterica.</title>
        <authorList>
            <person name="Buettner E."/>
            <person name="Kellner H."/>
        </authorList>
    </citation>
    <scope>NUCLEOTIDE SEQUENCE [LARGE SCALE GENOMIC DNA]</scope>
    <source>
        <strain evidence="1 2">DSM 108281</strain>
    </source>
</reference>